<protein>
    <recommendedName>
        <fullName evidence="2">Heterokaryon incompatibility domain-containing protein</fullName>
    </recommendedName>
</protein>
<evidence type="ECO:0000259" key="2">
    <source>
        <dbReference type="Pfam" id="PF06985"/>
    </source>
</evidence>
<dbReference type="PANTHER" id="PTHR33112:SF12">
    <property type="entry name" value="HETEROKARYON INCOMPATIBILITY DOMAIN-CONTAINING PROTEIN"/>
    <property type="match status" value="1"/>
</dbReference>
<organism evidence="3 4">
    <name type="scientific">Cudoniella acicularis</name>
    <dbReference type="NCBI Taxonomy" id="354080"/>
    <lineage>
        <taxon>Eukaryota</taxon>
        <taxon>Fungi</taxon>
        <taxon>Dikarya</taxon>
        <taxon>Ascomycota</taxon>
        <taxon>Pezizomycotina</taxon>
        <taxon>Leotiomycetes</taxon>
        <taxon>Helotiales</taxon>
        <taxon>Tricladiaceae</taxon>
        <taxon>Cudoniella</taxon>
    </lineage>
</organism>
<evidence type="ECO:0000313" key="4">
    <source>
        <dbReference type="Proteomes" id="UP000566819"/>
    </source>
</evidence>
<evidence type="ECO:0000313" key="3">
    <source>
        <dbReference type="EMBL" id="KAF4618353.1"/>
    </source>
</evidence>
<proteinExistence type="predicted"/>
<reference evidence="3 4" key="1">
    <citation type="submission" date="2020-03" db="EMBL/GenBank/DDBJ databases">
        <title>Draft Genome Sequence of Cudoniella acicularis.</title>
        <authorList>
            <person name="Buettner E."/>
            <person name="Kellner H."/>
        </authorList>
    </citation>
    <scope>NUCLEOTIDE SEQUENCE [LARGE SCALE GENOMIC DNA]</scope>
    <source>
        <strain evidence="3 4">DSM 108380</strain>
    </source>
</reference>
<feature type="region of interest" description="Disordered" evidence="1">
    <location>
        <begin position="1"/>
        <end position="33"/>
    </location>
</feature>
<dbReference type="PANTHER" id="PTHR33112">
    <property type="entry name" value="DOMAIN PROTEIN, PUTATIVE-RELATED"/>
    <property type="match status" value="1"/>
</dbReference>
<keyword evidence="4" id="KW-1185">Reference proteome</keyword>
<evidence type="ECO:0000256" key="1">
    <source>
        <dbReference type="SAM" id="MobiDB-lite"/>
    </source>
</evidence>
<name>A0A8H4QW86_9HELO</name>
<dbReference type="Pfam" id="PF06985">
    <property type="entry name" value="HET"/>
    <property type="match status" value="1"/>
</dbReference>
<dbReference type="InterPro" id="IPR010730">
    <property type="entry name" value="HET"/>
</dbReference>
<comment type="caution">
    <text evidence="3">The sequence shown here is derived from an EMBL/GenBank/DDBJ whole genome shotgun (WGS) entry which is preliminary data.</text>
</comment>
<dbReference type="AlphaFoldDB" id="A0A8H4QW86"/>
<feature type="domain" description="Heterokaryon incompatibility" evidence="2">
    <location>
        <begin position="120"/>
        <end position="165"/>
    </location>
</feature>
<feature type="compositionally biased region" description="Polar residues" evidence="1">
    <location>
        <begin position="1"/>
        <end position="13"/>
    </location>
</feature>
<dbReference type="OrthoDB" id="5135333at2759"/>
<sequence>MDVNNSTRKQNALQKLGRKFVHQKSSSSSSQSEWYRKFKNVAPGSPDSPVQNGPEFLSRSLDPAWIDVEMMGYWLRKCDEEHGGRCKRPLGLDSSRFGRPNLLIDVQRKCLVAANETSRYACLSYVWGGSNTLKATLETLEDLMKERSLETHQHEIPRTIKDAINL</sequence>
<dbReference type="EMBL" id="JAAMPI010002127">
    <property type="protein sequence ID" value="KAF4618353.1"/>
    <property type="molecule type" value="Genomic_DNA"/>
</dbReference>
<gene>
    <name evidence="3" type="ORF">G7Y89_g14951</name>
</gene>
<dbReference type="Proteomes" id="UP000566819">
    <property type="component" value="Unassembled WGS sequence"/>
</dbReference>
<accession>A0A8H4QW86</accession>